<evidence type="ECO:0000313" key="2">
    <source>
        <dbReference type="Proteomes" id="UP000544742"/>
    </source>
</evidence>
<evidence type="ECO:0000313" key="1">
    <source>
        <dbReference type="EMBL" id="NLJ23736.1"/>
    </source>
</evidence>
<comment type="caution">
    <text evidence="1">The sequence shown here is derived from an EMBL/GenBank/DDBJ whole genome shotgun (WGS) entry which is preliminary data.</text>
</comment>
<sequence length="1144" mass="131526">MNEPNELGFSYLGLNKRQAKIYQNLHNIIGQGSAAFYKDACRIINLNPPLESTTHVIAHLFREIESSLRDVLEPISNKNNSIKTKKNKEDAQRADILSILKSLEISENEPISKAWLKIAGSSDYNLAKQAHRNALAAPRQYDSDFREFFYSMEDIFNFILDRVRVRYLTYIGLLDSLLLKPTPVRQDIDLLRDKIPQNYITMGYFFNNLKNPGWLRPLRDTGFFKRPPEIVLNDTDGTIHSHVWPESNYLSRMAEYDPDEVADIFINDVPYVENVWILGDLAEAALKMSPAQASLLVDKVIDWVQAIYPQKIPDKLCQLVIHIAKGGKIESALGLGKILFEIMPDQRTQNASLTGNSYLIPNPTTRFEIYDYGELINDVFPKLIESIGLKAFELLCDILESALASYGRYSEQDSDLIYSVFLRPSISGPKCYHGDLRDILTSTVRDCAEQIVQKNEAEILILVQCFNSRKSKIFQRVEMYILRKFPNAVANIISTLLTDKSLFDDLHINHEYTLLFKDYFGDLSAEQQDIFLKWIEAGPDLMKKAESMERIGGLRPDDEELSTYRKAWQRDRLALVRYNLLPAWKDFYDNLVKEIGEPNSLENSPLQIQARFESGCSISEEEFKAMSLIEIVDFLENWIPSTDFSGPSKEGMGAVLINVISEKPDRFAINAMIFKDFDIIYVRAFFLGLIKSIEKSDEFSWTPVLDLIKCVIGRLPRNMDHETNSNHIDPYLDDTIRNIIDVLTLGFSSKCGKIPFNLRISVWSILEALSNYPDPTPDRENKRKEDYAELSPFWLSSIRGQALNAIIRYALWVRDCTENSPEPPKISNQGFDLMPEVREILEAHLDLNFDPSLAVRAIYGVEFPRLQFLDSTWASQNVNKIFPIEESKISLWNAAWRSYLQTNIANSDVIKILEEQYSIGIDRLELVSCDLELYVDPYKHPECKIAEHIMYLYWWGKLNPDDRNGLFSKFWSKAPGSLREYALNYIGFNLYHSDDPIAPDVLDRLKNLWEARIDFIKKGHVEPDELSEFGWWFASGQFDENWSMKQLIDALSLVGETKLDFRVLDKLSASASQNPKDTIKCLELIIKGKQNKWQIHTWRDKIRSILGTILECEDASVAKAADDLINYLSSLGYLEYKDLPKQSL</sequence>
<protein>
    <submittedName>
        <fullName evidence="1">Uncharacterized protein</fullName>
    </submittedName>
</protein>
<dbReference type="RefSeq" id="WP_276621088.1">
    <property type="nucleotide sequence ID" value="NZ_DAOSEI010000008.1"/>
</dbReference>
<proteinExistence type="predicted"/>
<accession>A0A7K4AL25</accession>
<dbReference type="AlphaFoldDB" id="A0A7K4AL25"/>
<name>A0A7K4AL25_METSH</name>
<gene>
    <name evidence="1" type="ORF">GX426_11630</name>
</gene>
<organism evidence="1 2">
    <name type="scientific">Methanothrix soehngenii</name>
    <name type="common">Methanosaeta concilii</name>
    <dbReference type="NCBI Taxonomy" id="2223"/>
    <lineage>
        <taxon>Archaea</taxon>
        <taxon>Methanobacteriati</taxon>
        <taxon>Methanobacteriota</taxon>
        <taxon>Stenosarchaea group</taxon>
        <taxon>Methanomicrobia</taxon>
        <taxon>Methanotrichales</taxon>
        <taxon>Methanotrichaceae</taxon>
        <taxon>Methanothrix</taxon>
    </lineage>
</organism>
<dbReference type="EMBL" id="JAAYUN010000227">
    <property type="protein sequence ID" value="NLJ23736.1"/>
    <property type="molecule type" value="Genomic_DNA"/>
</dbReference>
<dbReference type="Proteomes" id="UP000544742">
    <property type="component" value="Unassembled WGS sequence"/>
</dbReference>
<reference evidence="1 2" key="1">
    <citation type="journal article" date="2020" name="Biotechnol. Biofuels">
        <title>New insights from the biogas microbiome by comprehensive genome-resolved metagenomics of nearly 1600 species originating from multiple anaerobic digesters.</title>
        <authorList>
            <person name="Campanaro S."/>
            <person name="Treu L."/>
            <person name="Rodriguez-R L.M."/>
            <person name="Kovalovszki A."/>
            <person name="Ziels R.M."/>
            <person name="Maus I."/>
            <person name="Zhu X."/>
            <person name="Kougias P.G."/>
            <person name="Basile A."/>
            <person name="Luo G."/>
            <person name="Schluter A."/>
            <person name="Konstantinidis K.T."/>
            <person name="Angelidaki I."/>
        </authorList>
    </citation>
    <scope>NUCLEOTIDE SEQUENCE [LARGE SCALE GENOMIC DNA]</scope>
    <source>
        <strain evidence="1">AS27yjCOA_157</strain>
    </source>
</reference>